<evidence type="ECO:0000313" key="4">
    <source>
        <dbReference type="Proteomes" id="UP000749646"/>
    </source>
</evidence>
<feature type="compositionally biased region" description="Low complexity" evidence="1">
    <location>
        <begin position="686"/>
        <end position="706"/>
    </location>
</feature>
<dbReference type="SUPFAM" id="SSF89009">
    <property type="entry name" value="GAT-like domain"/>
    <property type="match status" value="1"/>
</dbReference>
<dbReference type="GO" id="GO:0000149">
    <property type="term" value="F:SNARE binding"/>
    <property type="evidence" value="ECO:0007669"/>
    <property type="project" value="TreeGrafter"/>
</dbReference>
<dbReference type="Proteomes" id="UP000749646">
    <property type="component" value="Unassembled WGS sequence"/>
</dbReference>
<dbReference type="OrthoDB" id="44015at2759"/>
<feature type="compositionally biased region" description="Low complexity" evidence="1">
    <location>
        <begin position="617"/>
        <end position="629"/>
    </location>
</feature>
<sequence length="730" mass="80267">FYVDELSNEVTIGSFALLVQDLLRLFQAMNEGVINILQHYFEMSKEQARHGLKIYKIFAEQTTKSVEYFSVAKRMENVIHINIPQLKHAPLSLVRTLEEYLNSPDFQDGQKHASSAKDISPSKSTAKSSTVKSPPSNDDDAWALKKNVGESKAASGNNRELIDFFSSIENEETTIQQNPNTFQAQMLTGGDDFQAFQLQLQQQQFLQMQMQQMQQLQQNMMLQNQFTGMAGSQSFQPDMLAAQPTGVNTNPFAMGQQQQSNLYQNGNSMDMFGGNGSMNHIAPQSTGNPFRTGLVGMGASSLPMMTGAPAQMNTMPNLTSQATGSINPFGPSINPLNPFSSNFENNSPPASGFNVDNGAPATTTTTTTTTTTATLSAPADDTPAKRAGSPQASIENPFNDYDDDDLVVHPAPAAVMAPTSVSAAENNRNFKKCVEFVLESHRGNVEASINALLEISDPEFRPEPQQQPAAAAAPAFPPPSDAPPALPRRQNHPDTVTQGMGNMNLHGQNAPRTEIDPILLASTSTSEQQLRADEDFARTLAAMDEYRAREGQQTRRNQDGQQQQQHQEGPSFTQELKELIDEELPKIKERFNVAADTTKKKVNEWYTQFKTSRAESAARNQANQANQGQHIDNYRDLDDGWSNDAREPIEFRSRTEEDEPLARNKVTPPLGGDANPLPDRPYNVGTTVHPTTTATTAEPTSNSPPNRRTTMEDELDAAMNTGAQQPPNRR</sequence>
<feature type="compositionally biased region" description="Basic and acidic residues" evidence="1">
    <location>
        <begin position="632"/>
        <end position="655"/>
    </location>
</feature>
<dbReference type="AlphaFoldDB" id="A0A9P6M1M1"/>
<reference evidence="3" key="1">
    <citation type="journal article" date="2020" name="Fungal Divers.">
        <title>Resolving the Mortierellaceae phylogeny through synthesis of multi-gene phylogenetics and phylogenomics.</title>
        <authorList>
            <person name="Vandepol N."/>
            <person name="Liber J."/>
            <person name="Desiro A."/>
            <person name="Na H."/>
            <person name="Kennedy M."/>
            <person name="Barry K."/>
            <person name="Grigoriev I.V."/>
            <person name="Miller A.N."/>
            <person name="O'Donnell K."/>
            <person name="Stajich J.E."/>
            <person name="Bonito G."/>
        </authorList>
    </citation>
    <scope>NUCLEOTIDE SEQUENCE</scope>
    <source>
        <strain evidence="3">MES-2147</strain>
    </source>
</reference>
<feature type="region of interest" description="Disordered" evidence="1">
    <location>
        <begin position="347"/>
        <end position="391"/>
    </location>
</feature>
<dbReference type="GO" id="GO:0048268">
    <property type="term" value="P:clathrin coat assembly"/>
    <property type="evidence" value="ECO:0007669"/>
    <property type="project" value="InterPro"/>
</dbReference>
<dbReference type="Gene3D" id="1.20.58.150">
    <property type="entry name" value="ANTH domain"/>
    <property type="match status" value="1"/>
</dbReference>
<evidence type="ECO:0000313" key="3">
    <source>
        <dbReference type="EMBL" id="KAF9960388.1"/>
    </source>
</evidence>
<feature type="compositionally biased region" description="Low complexity" evidence="1">
    <location>
        <begin position="463"/>
        <end position="474"/>
    </location>
</feature>
<dbReference type="Gene3D" id="1.10.8.10">
    <property type="entry name" value="DNA helicase RuvA subunit, C-terminal domain"/>
    <property type="match status" value="1"/>
</dbReference>
<dbReference type="GO" id="GO:0005905">
    <property type="term" value="C:clathrin-coated pit"/>
    <property type="evidence" value="ECO:0007669"/>
    <property type="project" value="TreeGrafter"/>
</dbReference>
<dbReference type="PANTHER" id="PTHR22951:SF5">
    <property type="entry name" value="PHOSPHATIDYLINOSITOL-BINDING CLATHRIN ASSEMBLY PROTEIN LAP"/>
    <property type="match status" value="1"/>
</dbReference>
<dbReference type="EMBL" id="JAAAHW010006464">
    <property type="protein sequence ID" value="KAF9960388.1"/>
    <property type="molecule type" value="Genomic_DNA"/>
</dbReference>
<dbReference type="Pfam" id="PF07651">
    <property type="entry name" value="ANTH"/>
    <property type="match status" value="1"/>
</dbReference>
<organism evidence="3 4">
    <name type="scientific">Modicella reniformis</name>
    <dbReference type="NCBI Taxonomy" id="1440133"/>
    <lineage>
        <taxon>Eukaryota</taxon>
        <taxon>Fungi</taxon>
        <taxon>Fungi incertae sedis</taxon>
        <taxon>Mucoromycota</taxon>
        <taxon>Mortierellomycotina</taxon>
        <taxon>Mortierellomycetes</taxon>
        <taxon>Mortierellales</taxon>
        <taxon>Mortierellaceae</taxon>
        <taxon>Modicella</taxon>
    </lineage>
</organism>
<feature type="compositionally biased region" description="Low complexity" evidence="1">
    <location>
        <begin position="121"/>
        <end position="136"/>
    </location>
</feature>
<comment type="caution">
    <text evidence="3">The sequence shown here is derived from an EMBL/GenBank/DDBJ whole genome shotgun (WGS) entry which is preliminary data.</text>
</comment>
<feature type="compositionally biased region" description="Low complexity" evidence="1">
    <location>
        <begin position="359"/>
        <end position="381"/>
    </location>
</feature>
<feature type="region of interest" description="Disordered" evidence="1">
    <location>
        <begin position="460"/>
        <end position="510"/>
    </location>
</feature>
<evidence type="ECO:0000256" key="1">
    <source>
        <dbReference type="SAM" id="MobiDB-lite"/>
    </source>
</evidence>
<dbReference type="GO" id="GO:0005546">
    <property type="term" value="F:phosphatidylinositol-4,5-bisphosphate binding"/>
    <property type="evidence" value="ECO:0007669"/>
    <property type="project" value="TreeGrafter"/>
</dbReference>
<dbReference type="InterPro" id="IPR045192">
    <property type="entry name" value="AP180-like"/>
</dbReference>
<feature type="domain" description="AP180 N-terminal homology (ANTH)" evidence="2">
    <location>
        <begin position="3"/>
        <end position="102"/>
    </location>
</feature>
<feature type="compositionally biased region" description="Pro residues" evidence="1">
    <location>
        <begin position="475"/>
        <end position="486"/>
    </location>
</feature>
<protein>
    <recommendedName>
        <fullName evidence="2">AP180 N-terminal homology (ANTH) domain-containing protein</fullName>
    </recommendedName>
</protein>
<feature type="region of interest" description="Disordered" evidence="1">
    <location>
        <begin position="549"/>
        <end position="572"/>
    </location>
</feature>
<dbReference type="GO" id="GO:0030136">
    <property type="term" value="C:clathrin-coated vesicle"/>
    <property type="evidence" value="ECO:0007669"/>
    <property type="project" value="InterPro"/>
</dbReference>
<feature type="compositionally biased region" description="Polar residues" evidence="1">
    <location>
        <begin position="493"/>
        <end position="510"/>
    </location>
</feature>
<gene>
    <name evidence="3" type="ORF">BGZ65_012385</name>
</gene>
<dbReference type="GO" id="GO:0006900">
    <property type="term" value="P:vesicle budding from membrane"/>
    <property type="evidence" value="ECO:0007669"/>
    <property type="project" value="TreeGrafter"/>
</dbReference>
<dbReference type="InterPro" id="IPR011417">
    <property type="entry name" value="ANTH_dom"/>
</dbReference>
<name>A0A9P6M1M1_9FUNG</name>
<dbReference type="GO" id="GO:0032050">
    <property type="term" value="F:clathrin heavy chain binding"/>
    <property type="evidence" value="ECO:0007669"/>
    <property type="project" value="TreeGrafter"/>
</dbReference>
<keyword evidence="4" id="KW-1185">Reference proteome</keyword>
<feature type="compositionally biased region" description="Polar residues" evidence="1">
    <location>
        <begin position="721"/>
        <end position="730"/>
    </location>
</feature>
<evidence type="ECO:0000259" key="2">
    <source>
        <dbReference type="Pfam" id="PF07651"/>
    </source>
</evidence>
<accession>A0A9P6M1M1</accession>
<dbReference type="GO" id="GO:0005545">
    <property type="term" value="F:1-phosphatidylinositol binding"/>
    <property type="evidence" value="ECO:0007669"/>
    <property type="project" value="InterPro"/>
</dbReference>
<proteinExistence type="predicted"/>
<feature type="compositionally biased region" description="Basic and acidic residues" evidence="1">
    <location>
        <begin position="549"/>
        <end position="558"/>
    </location>
</feature>
<feature type="region of interest" description="Disordered" evidence="1">
    <location>
        <begin position="105"/>
        <end position="141"/>
    </location>
</feature>
<dbReference type="PANTHER" id="PTHR22951">
    <property type="entry name" value="CLATHRIN ASSEMBLY PROTEIN"/>
    <property type="match status" value="1"/>
</dbReference>
<dbReference type="GO" id="GO:0072583">
    <property type="term" value="P:clathrin-dependent endocytosis"/>
    <property type="evidence" value="ECO:0007669"/>
    <property type="project" value="InterPro"/>
</dbReference>
<dbReference type="InterPro" id="IPR014712">
    <property type="entry name" value="ANTH_dom_sf"/>
</dbReference>
<feature type="non-terminal residue" evidence="3">
    <location>
        <position position="730"/>
    </location>
</feature>
<feature type="region of interest" description="Disordered" evidence="1">
    <location>
        <begin position="613"/>
        <end position="730"/>
    </location>
</feature>